<evidence type="ECO:0000256" key="1">
    <source>
        <dbReference type="SAM" id="MobiDB-lite"/>
    </source>
</evidence>
<feature type="region of interest" description="Disordered" evidence="1">
    <location>
        <begin position="45"/>
        <end position="74"/>
    </location>
</feature>
<comment type="caution">
    <text evidence="2">The sequence shown here is derived from an EMBL/GenBank/DDBJ whole genome shotgun (WGS) entry which is preliminary data.</text>
</comment>
<accession>A0ABN3LTG5</accession>
<gene>
    <name evidence="2" type="ORF">GCM10010422_40590</name>
</gene>
<evidence type="ECO:0000313" key="2">
    <source>
        <dbReference type="EMBL" id="GAA2489965.1"/>
    </source>
</evidence>
<evidence type="ECO:0000313" key="3">
    <source>
        <dbReference type="Proteomes" id="UP001501721"/>
    </source>
</evidence>
<reference evidence="2 3" key="1">
    <citation type="journal article" date="2019" name="Int. J. Syst. Evol. Microbiol.">
        <title>The Global Catalogue of Microorganisms (GCM) 10K type strain sequencing project: providing services to taxonomists for standard genome sequencing and annotation.</title>
        <authorList>
            <consortium name="The Broad Institute Genomics Platform"/>
            <consortium name="The Broad Institute Genome Sequencing Center for Infectious Disease"/>
            <person name="Wu L."/>
            <person name="Ma J."/>
        </authorList>
    </citation>
    <scope>NUCLEOTIDE SEQUENCE [LARGE SCALE GENOMIC DNA]</scope>
    <source>
        <strain evidence="2 3">JCM 6923</strain>
    </source>
</reference>
<protein>
    <submittedName>
        <fullName evidence="2">Uncharacterized protein</fullName>
    </submittedName>
</protein>
<proteinExistence type="predicted"/>
<dbReference type="EMBL" id="BAAATL010000017">
    <property type="protein sequence ID" value="GAA2489965.1"/>
    <property type="molecule type" value="Genomic_DNA"/>
</dbReference>
<dbReference type="Proteomes" id="UP001501721">
    <property type="component" value="Unassembled WGS sequence"/>
</dbReference>
<sequence>MAGSAEITFGGPPPFRRDLGLRDPVDRAAARVAFGCGLYRDAVLHDPVVRDPKDQRTGERTEPAPTAPVTHSAE</sequence>
<feature type="compositionally biased region" description="Basic and acidic residues" evidence="1">
    <location>
        <begin position="45"/>
        <end position="62"/>
    </location>
</feature>
<name>A0ABN3LTG5_9ACTN</name>
<keyword evidence="3" id="KW-1185">Reference proteome</keyword>
<organism evidence="2 3">
    <name type="scientific">Streptomyces graminearus</name>
    <dbReference type="NCBI Taxonomy" id="284030"/>
    <lineage>
        <taxon>Bacteria</taxon>
        <taxon>Bacillati</taxon>
        <taxon>Actinomycetota</taxon>
        <taxon>Actinomycetes</taxon>
        <taxon>Kitasatosporales</taxon>
        <taxon>Streptomycetaceae</taxon>
        <taxon>Streptomyces</taxon>
    </lineage>
</organism>